<dbReference type="InterPro" id="IPR005814">
    <property type="entry name" value="Aminotrans_3"/>
</dbReference>
<accession>A0A8K0L6J7</accession>
<evidence type="ECO:0000256" key="3">
    <source>
        <dbReference type="ARBA" id="ARBA00022898"/>
    </source>
</evidence>
<dbReference type="Gene3D" id="3.40.640.10">
    <property type="entry name" value="Type I PLP-dependent aspartate aminotransferase-like (Major domain)"/>
    <property type="match status" value="1"/>
</dbReference>
<evidence type="ECO:0008006" key="8">
    <source>
        <dbReference type="Google" id="ProtNLM"/>
    </source>
</evidence>
<comment type="caution">
    <text evidence="6">The sequence shown here is derived from an EMBL/GenBank/DDBJ whole genome shotgun (WGS) entry which is preliminary data.</text>
</comment>
<sequence>MAPALLHDTDDLPPASLLPASKSVPSSSPALSSVLHRTLDSDPLKVIRAKGNYLYLSNGQRILDATGGAAVSCLGHGDERVKAAMMAQMDEVAYCHSLFYGTETGETLAKELCETTGGEMVRAFFISSGSEAMEAAMKMARQFYLEKEIKEPKRVNFIARKESYHGTTLGSLSVGGHRARRALFEPMLLGNVSRVSPCNAYRFKKEGESDQEYVARLKEELEGEFQRLGPQTVCAFVAEPVVGAALGCVPSVPGYFAAMKEVCEKHGALLIMDEVMSGVGRTGTMHAWQAPEIGFAPDIQTLGKGLGGGHVPVAAMLINKRVVDTLQKGTGAFSHGQTYQGHPVACRAALETLRIIKEEKLVDNVHALGKYMGDLLQERVGVLPYVGNVRGKGFFWGIEFVKDKQTKEPFSPSDGVAMGVHELALLEPYSFSIYPGTGTVDGRTGDHVLLAPSYRATKEDVETIVSLTEKVIKEFFEKAMA</sequence>
<feature type="compositionally biased region" description="Low complexity" evidence="5">
    <location>
        <begin position="12"/>
        <end position="29"/>
    </location>
</feature>
<gene>
    <name evidence="6" type="ORF">KVT40_001399</name>
</gene>
<dbReference type="NCBIfam" id="NF005685">
    <property type="entry name" value="PRK07483.1"/>
    <property type="match status" value="1"/>
</dbReference>
<evidence type="ECO:0000313" key="7">
    <source>
        <dbReference type="Proteomes" id="UP000809789"/>
    </source>
</evidence>
<dbReference type="PANTHER" id="PTHR43094:SF1">
    <property type="entry name" value="AMINOTRANSFERASE CLASS-III"/>
    <property type="match status" value="1"/>
</dbReference>
<keyword evidence="3 4" id="KW-0663">Pyridoxal phosphate</keyword>
<dbReference type="OrthoDB" id="5419315at2759"/>
<reference evidence="6" key="1">
    <citation type="submission" date="2021-07" db="EMBL/GenBank/DDBJ databases">
        <title>Elsinoe batatas strain:CRI-CJ2 Genome sequencing and assembly.</title>
        <authorList>
            <person name="Huang L."/>
        </authorList>
    </citation>
    <scope>NUCLEOTIDE SEQUENCE</scope>
    <source>
        <strain evidence="6">CRI-CJ2</strain>
    </source>
</reference>
<evidence type="ECO:0000256" key="2">
    <source>
        <dbReference type="ARBA" id="ARBA00008954"/>
    </source>
</evidence>
<dbReference type="PANTHER" id="PTHR43094">
    <property type="entry name" value="AMINOTRANSFERASE"/>
    <property type="match status" value="1"/>
</dbReference>
<dbReference type="CDD" id="cd00610">
    <property type="entry name" value="OAT_like"/>
    <property type="match status" value="1"/>
</dbReference>
<evidence type="ECO:0000256" key="5">
    <source>
        <dbReference type="SAM" id="MobiDB-lite"/>
    </source>
</evidence>
<dbReference type="EMBL" id="JAESVG020000002">
    <property type="protein sequence ID" value="KAG8629780.1"/>
    <property type="molecule type" value="Genomic_DNA"/>
</dbReference>
<dbReference type="InterPro" id="IPR015424">
    <property type="entry name" value="PyrdxlP-dep_Trfase"/>
</dbReference>
<dbReference type="SUPFAM" id="SSF53383">
    <property type="entry name" value="PLP-dependent transferases"/>
    <property type="match status" value="1"/>
</dbReference>
<dbReference type="AlphaFoldDB" id="A0A8K0L6J7"/>
<comment type="similarity">
    <text evidence="2 4">Belongs to the class-III pyridoxal-phosphate-dependent aminotransferase family.</text>
</comment>
<protein>
    <recommendedName>
        <fullName evidence="8">Aminotransferase</fullName>
    </recommendedName>
</protein>
<dbReference type="InterPro" id="IPR015422">
    <property type="entry name" value="PyrdxlP-dep_Trfase_small"/>
</dbReference>
<evidence type="ECO:0000256" key="1">
    <source>
        <dbReference type="ARBA" id="ARBA00001933"/>
    </source>
</evidence>
<dbReference type="InterPro" id="IPR015421">
    <property type="entry name" value="PyrdxlP-dep_Trfase_major"/>
</dbReference>
<dbReference type="Proteomes" id="UP000809789">
    <property type="component" value="Unassembled WGS sequence"/>
</dbReference>
<comment type="cofactor">
    <cofactor evidence="1">
        <name>pyridoxal 5'-phosphate</name>
        <dbReference type="ChEBI" id="CHEBI:597326"/>
    </cofactor>
</comment>
<evidence type="ECO:0000256" key="4">
    <source>
        <dbReference type="RuleBase" id="RU003560"/>
    </source>
</evidence>
<keyword evidence="7" id="KW-1185">Reference proteome</keyword>
<proteinExistence type="inferred from homology"/>
<dbReference type="Gene3D" id="3.90.1150.10">
    <property type="entry name" value="Aspartate Aminotransferase, domain 1"/>
    <property type="match status" value="1"/>
</dbReference>
<evidence type="ECO:0000313" key="6">
    <source>
        <dbReference type="EMBL" id="KAG8629780.1"/>
    </source>
</evidence>
<feature type="region of interest" description="Disordered" evidence="5">
    <location>
        <begin position="1"/>
        <end position="29"/>
    </location>
</feature>
<dbReference type="Pfam" id="PF00202">
    <property type="entry name" value="Aminotran_3"/>
    <property type="match status" value="1"/>
</dbReference>
<dbReference type="GO" id="GO:0030170">
    <property type="term" value="F:pyridoxal phosphate binding"/>
    <property type="evidence" value="ECO:0007669"/>
    <property type="project" value="InterPro"/>
</dbReference>
<dbReference type="GO" id="GO:0008483">
    <property type="term" value="F:transaminase activity"/>
    <property type="evidence" value="ECO:0007669"/>
    <property type="project" value="InterPro"/>
</dbReference>
<dbReference type="GO" id="GO:0005829">
    <property type="term" value="C:cytosol"/>
    <property type="evidence" value="ECO:0007669"/>
    <property type="project" value="TreeGrafter"/>
</dbReference>
<organism evidence="6 7">
    <name type="scientific">Elsinoe batatas</name>
    <dbReference type="NCBI Taxonomy" id="2601811"/>
    <lineage>
        <taxon>Eukaryota</taxon>
        <taxon>Fungi</taxon>
        <taxon>Dikarya</taxon>
        <taxon>Ascomycota</taxon>
        <taxon>Pezizomycotina</taxon>
        <taxon>Dothideomycetes</taxon>
        <taxon>Dothideomycetidae</taxon>
        <taxon>Myriangiales</taxon>
        <taxon>Elsinoaceae</taxon>
        <taxon>Elsinoe</taxon>
    </lineage>
</organism>
<dbReference type="FunFam" id="3.40.640.10:FF:000004">
    <property type="entry name" value="Acetylornithine aminotransferase"/>
    <property type="match status" value="1"/>
</dbReference>
<name>A0A8K0L6J7_9PEZI</name>